<gene>
    <name evidence="1" type="ORF">MRB53_000900</name>
</gene>
<sequence length="95" mass="11466">MNRYKHRSKIREFFSNEGFRTKNPRSDLERTDQILARSISSSLFFIPNPTAFSYGAYMKEWTDWIDRRISKTHLKRAQKERPGLKREKEEQVTIL</sequence>
<evidence type="ECO:0000313" key="2">
    <source>
        <dbReference type="Proteomes" id="UP001234297"/>
    </source>
</evidence>
<keyword evidence="2" id="KW-1185">Reference proteome</keyword>
<dbReference type="Proteomes" id="UP001234297">
    <property type="component" value="Chromosome 1"/>
</dbReference>
<proteinExistence type="predicted"/>
<name>A0ACC2MQ39_PERAE</name>
<accession>A0ACC2MQ39</accession>
<evidence type="ECO:0000313" key="1">
    <source>
        <dbReference type="EMBL" id="KAJ8647877.1"/>
    </source>
</evidence>
<dbReference type="EMBL" id="CM056809">
    <property type="protein sequence ID" value="KAJ8647877.1"/>
    <property type="molecule type" value="Genomic_DNA"/>
</dbReference>
<reference evidence="1 2" key="1">
    <citation type="journal article" date="2022" name="Hortic Res">
        <title>A haplotype resolved chromosomal level avocado genome allows analysis of novel avocado genes.</title>
        <authorList>
            <person name="Nath O."/>
            <person name="Fletcher S.J."/>
            <person name="Hayward A."/>
            <person name="Shaw L.M."/>
            <person name="Masouleh A.K."/>
            <person name="Furtado A."/>
            <person name="Henry R.J."/>
            <person name="Mitter N."/>
        </authorList>
    </citation>
    <scope>NUCLEOTIDE SEQUENCE [LARGE SCALE GENOMIC DNA]</scope>
    <source>
        <strain evidence="2">cv. Hass</strain>
    </source>
</reference>
<protein>
    <submittedName>
        <fullName evidence="1">Uncharacterized protein</fullName>
    </submittedName>
</protein>
<comment type="caution">
    <text evidence="1">The sequence shown here is derived from an EMBL/GenBank/DDBJ whole genome shotgun (WGS) entry which is preliminary data.</text>
</comment>
<organism evidence="1 2">
    <name type="scientific">Persea americana</name>
    <name type="common">Avocado</name>
    <dbReference type="NCBI Taxonomy" id="3435"/>
    <lineage>
        <taxon>Eukaryota</taxon>
        <taxon>Viridiplantae</taxon>
        <taxon>Streptophyta</taxon>
        <taxon>Embryophyta</taxon>
        <taxon>Tracheophyta</taxon>
        <taxon>Spermatophyta</taxon>
        <taxon>Magnoliopsida</taxon>
        <taxon>Magnoliidae</taxon>
        <taxon>Laurales</taxon>
        <taxon>Lauraceae</taxon>
        <taxon>Persea</taxon>
    </lineage>
</organism>